<evidence type="ECO:0000256" key="3">
    <source>
        <dbReference type="ARBA" id="ARBA00023157"/>
    </source>
</evidence>
<feature type="disulfide bond" evidence="5">
    <location>
        <begin position="214"/>
        <end position="257"/>
    </location>
</feature>
<feature type="domain" description="Sushi" evidence="7">
    <location>
        <begin position="212"/>
        <end position="276"/>
    </location>
</feature>
<dbReference type="InParanoid" id="A0A803SQP2"/>
<dbReference type="GeneTree" id="ENSGT00940000164219"/>
<evidence type="ECO:0000256" key="4">
    <source>
        <dbReference type="ARBA" id="ARBA00023180"/>
    </source>
</evidence>
<keyword evidence="6" id="KW-0732">Signal</keyword>
<comment type="caution">
    <text evidence="5">Lacks conserved residue(s) required for the propagation of feature annotation.</text>
</comment>
<proteinExistence type="predicted"/>
<feature type="signal peptide" evidence="6">
    <location>
        <begin position="1"/>
        <end position="25"/>
    </location>
</feature>
<dbReference type="InterPro" id="IPR000436">
    <property type="entry name" value="Sushi_SCR_CCP_dom"/>
</dbReference>
<dbReference type="InterPro" id="IPR035976">
    <property type="entry name" value="Sushi/SCR/CCP_sf"/>
</dbReference>
<dbReference type="Gene3D" id="2.10.70.10">
    <property type="entry name" value="Complement Module, domain 1"/>
    <property type="match status" value="4"/>
</dbReference>
<evidence type="ECO:0000256" key="1">
    <source>
        <dbReference type="ARBA" id="ARBA00022659"/>
    </source>
</evidence>
<dbReference type="PANTHER" id="PTHR19325:SF570">
    <property type="entry name" value="COMPLEMENT COMPONENT 4 BINDING PROTEIN, MEMBRANE"/>
    <property type="match status" value="1"/>
</dbReference>
<feature type="domain" description="Sushi" evidence="7">
    <location>
        <begin position="25"/>
        <end position="86"/>
    </location>
</feature>
<dbReference type="InterPro" id="IPR050350">
    <property type="entry name" value="Compl-Cell_Adhes-Reg"/>
</dbReference>
<dbReference type="SMART" id="SM00032">
    <property type="entry name" value="CCP"/>
    <property type="match status" value="4"/>
</dbReference>
<reference evidence="8" key="3">
    <citation type="submission" date="2025-09" db="UniProtKB">
        <authorList>
            <consortium name="Ensembl"/>
        </authorList>
    </citation>
    <scope>IDENTIFICATION</scope>
</reference>
<dbReference type="PANTHER" id="PTHR19325">
    <property type="entry name" value="COMPLEMENT COMPONENT-RELATED SUSHI DOMAIN-CONTAINING"/>
    <property type="match status" value="1"/>
</dbReference>
<dbReference type="SUPFAM" id="SSF57535">
    <property type="entry name" value="Complement control module/SCR domain"/>
    <property type="match status" value="4"/>
</dbReference>
<dbReference type="Pfam" id="PF00084">
    <property type="entry name" value="Sushi"/>
    <property type="match status" value="4"/>
</dbReference>
<evidence type="ECO:0000256" key="5">
    <source>
        <dbReference type="PROSITE-ProRule" id="PRU00302"/>
    </source>
</evidence>
<feature type="domain" description="Sushi" evidence="7">
    <location>
        <begin position="150"/>
        <end position="211"/>
    </location>
</feature>
<sequence length="322" mass="35647">MLGSFLSPRNPTLLGLFSLLSGIQGDCGPPPKLSNAIPLNNAESFPHMESVTYRCLDDFYNVYGKLDVATCLSDSTWTSIEEFCERTCPGPPRFRFAKIKDGVIETYHPAKTSVTYVCRPGHDTIPGINSVITCLDNYTWTTLPVFCEGKSCGDPGELEHGEVVVLTNLLYLAKVNFICEEGYRLIGSPSTKCVLKGDRVEWQTKPPECQQIICFSPPNVTNASHNGNSTGNFTYNSTVTYHCDHGFFIIGEASIHCTTENNLTGVWRGSTPECKAITTPILLTKRPTEKEDNFTGELKENAVLEPACGHFQNKLIVWLLFE</sequence>
<evidence type="ECO:0000256" key="6">
    <source>
        <dbReference type="SAM" id="SignalP"/>
    </source>
</evidence>
<reference evidence="8" key="2">
    <citation type="submission" date="2025-08" db="UniProtKB">
        <authorList>
            <consortium name="Ensembl"/>
        </authorList>
    </citation>
    <scope>IDENTIFICATION</scope>
</reference>
<dbReference type="FunFam" id="2.10.70.10:FF:000055">
    <property type="entry name" value="Complement decay-accelerating factor, GPI-anchored"/>
    <property type="match status" value="1"/>
</dbReference>
<feature type="chain" id="PRO_5032688974" description="Sushi domain-containing protein" evidence="6">
    <location>
        <begin position="26"/>
        <end position="322"/>
    </location>
</feature>
<accession>A0A803SQP2</accession>
<keyword evidence="3 5" id="KW-1015">Disulfide bond</keyword>
<dbReference type="Ensembl" id="ENSACAT00000057890.1">
    <property type="protein sequence ID" value="ENSACAP00000025282.1"/>
    <property type="gene ID" value="ENSACAG00000036802.1"/>
</dbReference>
<dbReference type="Proteomes" id="UP000001646">
    <property type="component" value="Unplaced"/>
</dbReference>
<keyword evidence="1 5" id="KW-0768">Sushi</keyword>
<evidence type="ECO:0000313" key="8">
    <source>
        <dbReference type="Ensembl" id="ENSACAP00000025282.1"/>
    </source>
</evidence>
<protein>
    <recommendedName>
        <fullName evidence="7">Sushi domain-containing protein</fullName>
    </recommendedName>
</protein>
<reference evidence="8" key="1">
    <citation type="submission" date="2009-12" db="EMBL/GenBank/DDBJ databases">
        <title>The Genome Sequence of Anolis carolinensis (Green Anole Lizard).</title>
        <authorList>
            <consortium name="The Genome Sequencing Platform"/>
            <person name="Di Palma F."/>
            <person name="Alfoldi J."/>
            <person name="Heiman D."/>
            <person name="Young S."/>
            <person name="Grabherr M."/>
            <person name="Johnson J."/>
            <person name="Lander E.S."/>
            <person name="Lindblad-Toh K."/>
        </authorList>
    </citation>
    <scope>NUCLEOTIDE SEQUENCE [LARGE SCALE GENOMIC DNA]</scope>
    <source>
        <strain evidence="8">JBL SC #1</strain>
    </source>
</reference>
<dbReference type="AlphaFoldDB" id="A0A803SQP2"/>
<evidence type="ECO:0000259" key="7">
    <source>
        <dbReference type="PROSITE" id="PS50923"/>
    </source>
</evidence>
<keyword evidence="4" id="KW-0325">Glycoprotein</keyword>
<keyword evidence="2" id="KW-0677">Repeat</keyword>
<evidence type="ECO:0000256" key="2">
    <source>
        <dbReference type="ARBA" id="ARBA00022737"/>
    </source>
</evidence>
<keyword evidence="9" id="KW-1185">Reference proteome</keyword>
<name>A0A803SQP2_ANOCA</name>
<dbReference type="PROSITE" id="PS50923">
    <property type="entry name" value="SUSHI"/>
    <property type="match status" value="3"/>
</dbReference>
<evidence type="ECO:0000313" key="9">
    <source>
        <dbReference type="Proteomes" id="UP000001646"/>
    </source>
</evidence>
<dbReference type="CDD" id="cd00033">
    <property type="entry name" value="CCP"/>
    <property type="match status" value="4"/>
</dbReference>
<organism evidence="8 9">
    <name type="scientific">Anolis carolinensis</name>
    <name type="common">Green anole</name>
    <name type="synonym">American chameleon</name>
    <dbReference type="NCBI Taxonomy" id="28377"/>
    <lineage>
        <taxon>Eukaryota</taxon>
        <taxon>Metazoa</taxon>
        <taxon>Chordata</taxon>
        <taxon>Craniata</taxon>
        <taxon>Vertebrata</taxon>
        <taxon>Euteleostomi</taxon>
        <taxon>Lepidosauria</taxon>
        <taxon>Squamata</taxon>
        <taxon>Bifurcata</taxon>
        <taxon>Unidentata</taxon>
        <taxon>Episquamata</taxon>
        <taxon>Toxicofera</taxon>
        <taxon>Iguania</taxon>
        <taxon>Dactyloidae</taxon>
        <taxon>Anolis</taxon>
    </lineage>
</organism>